<accession>C5KI27</accession>
<proteinExistence type="predicted"/>
<dbReference type="RefSeq" id="XP_002784443.1">
    <property type="nucleotide sequence ID" value="XM_002784397.1"/>
</dbReference>
<gene>
    <name evidence="2" type="ORF">Pmar_PMAR003702</name>
</gene>
<evidence type="ECO:0000313" key="2">
    <source>
        <dbReference type="EMBL" id="EER16239.1"/>
    </source>
</evidence>
<name>C5KI27_PERM5</name>
<feature type="region of interest" description="Disordered" evidence="1">
    <location>
        <begin position="368"/>
        <end position="394"/>
    </location>
</feature>
<dbReference type="GeneID" id="9061377"/>
<sequence>MRMRSGLKFARMESLRALRASAINEVTSRKKEVAELAEGWEQLKGKTNNAATLQKAYKQRQYRSRSCIDHVIEIPVEKNRRGTWASADIARRESAVVGGHFLTDLPLDRNRRQSWLARAQHSLELGILPDSDLDEANRNDDPMSPEVHTILFPGHAITDVPRDKTIRNEWIGRVDEHAMDSAINMMSAGTDGTDNAIPEAMVEGEVHHEGALDDDESSDSGTESESKIRRSKTGIRLRAFSKRKARFASGSRQQRLTGYRLKQKLEMFQTPLWASVPCMRDVSSDVYPWQACDYCGQGSDDEGGEKDDEHDIEKMSALFLLGDTASSSQTRLRRAREHLRAVMMRKAVNSHDIVDKASLEKAKRERALVSSKSIGSRSHSYHSATEATRKGHLNTSEEPVLQILQRSADLKHRVMAEYESSQSIFTFRTFRTTTAGGKFGDFEL</sequence>
<dbReference type="AlphaFoldDB" id="C5KI27"/>
<keyword evidence="3" id="KW-1185">Reference proteome</keyword>
<dbReference type="OrthoDB" id="435229at2759"/>
<dbReference type="Proteomes" id="UP000007800">
    <property type="component" value="Unassembled WGS sequence"/>
</dbReference>
<evidence type="ECO:0000313" key="3">
    <source>
        <dbReference type="Proteomes" id="UP000007800"/>
    </source>
</evidence>
<feature type="compositionally biased region" description="Polar residues" evidence="1">
    <location>
        <begin position="370"/>
        <end position="386"/>
    </location>
</feature>
<feature type="region of interest" description="Disordered" evidence="1">
    <location>
        <begin position="209"/>
        <end position="233"/>
    </location>
</feature>
<evidence type="ECO:0000256" key="1">
    <source>
        <dbReference type="SAM" id="MobiDB-lite"/>
    </source>
</evidence>
<protein>
    <submittedName>
        <fullName evidence="2">Uncharacterized protein</fullName>
    </submittedName>
</protein>
<dbReference type="EMBL" id="GG673069">
    <property type="protein sequence ID" value="EER16239.1"/>
    <property type="molecule type" value="Genomic_DNA"/>
</dbReference>
<organism evidence="3">
    <name type="scientific">Perkinsus marinus (strain ATCC 50983 / TXsc)</name>
    <dbReference type="NCBI Taxonomy" id="423536"/>
    <lineage>
        <taxon>Eukaryota</taxon>
        <taxon>Sar</taxon>
        <taxon>Alveolata</taxon>
        <taxon>Perkinsozoa</taxon>
        <taxon>Perkinsea</taxon>
        <taxon>Perkinsida</taxon>
        <taxon>Perkinsidae</taxon>
        <taxon>Perkinsus</taxon>
    </lineage>
</organism>
<reference evidence="2 3" key="1">
    <citation type="submission" date="2008-07" db="EMBL/GenBank/DDBJ databases">
        <authorList>
            <person name="El-Sayed N."/>
            <person name="Caler E."/>
            <person name="Inman J."/>
            <person name="Amedeo P."/>
            <person name="Hass B."/>
            <person name="Wortman J."/>
        </authorList>
    </citation>
    <scope>NUCLEOTIDE SEQUENCE [LARGE SCALE GENOMIC DNA]</scope>
    <source>
        <strain evidence="3">ATCC 50983 / TXsc</strain>
    </source>
</reference>
<dbReference type="InParanoid" id="C5KI27"/>